<dbReference type="OrthoDB" id="9770435at2"/>
<dbReference type="AlphaFoldDB" id="A0A323VCF2"/>
<dbReference type="InterPro" id="IPR013702">
    <property type="entry name" value="FIST_domain_N"/>
</dbReference>
<comment type="caution">
    <text evidence="8">The sequence shown here is derived from an EMBL/GenBank/DDBJ whole genome shotgun (WGS) entry which is preliminary data.</text>
</comment>
<dbReference type="PIRSF" id="PIRSF018953">
    <property type="entry name" value="UCP018953"/>
    <property type="match status" value="1"/>
</dbReference>
<evidence type="ECO:0000256" key="4">
    <source>
        <dbReference type="ARBA" id="ARBA00022989"/>
    </source>
</evidence>
<feature type="domain" description="FIST C-domain" evidence="7">
    <location>
        <begin position="217"/>
        <end position="372"/>
    </location>
</feature>
<dbReference type="Pfam" id="PF08495">
    <property type="entry name" value="FIST"/>
    <property type="match status" value="1"/>
</dbReference>
<evidence type="ECO:0000256" key="3">
    <source>
        <dbReference type="ARBA" id="ARBA00022692"/>
    </source>
</evidence>
<keyword evidence="4" id="KW-1133">Transmembrane helix</keyword>
<keyword evidence="9" id="KW-1185">Reference proteome</keyword>
<dbReference type="InterPro" id="IPR016741">
    <property type="entry name" value="UCP018953"/>
</dbReference>
<name>A0A323VCF2_9RHOO</name>
<dbReference type="Proteomes" id="UP000248259">
    <property type="component" value="Unassembled WGS sequence"/>
</dbReference>
<reference evidence="8 9" key="1">
    <citation type="submission" date="2018-06" db="EMBL/GenBank/DDBJ databases">
        <title>Azoarcus communis strain SWub3 genome.</title>
        <authorList>
            <person name="Zorraquino Salvo V."/>
            <person name="Toubiana D."/>
            <person name="Blumwald E."/>
        </authorList>
    </citation>
    <scope>NUCLEOTIDE SEQUENCE [LARGE SCALE GENOMIC DNA]</scope>
    <source>
        <strain evidence="8 9">SWub3</strain>
    </source>
</reference>
<dbReference type="GO" id="GO:0005886">
    <property type="term" value="C:plasma membrane"/>
    <property type="evidence" value="ECO:0007669"/>
    <property type="project" value="UniProtKB-SubCell"/>
</dbReference>
<feature type="domain" description="FIST" evidence="6">
    <location>
        <begin position="40"/>
        <end position="216"/>
    </location>
</feature>
<accession>A0A323VCF2</accession>
<gene>
    <name evidence="8" type="ORF">DNK49_05265</name>
</gene>
<dbReference type="SMART" id="SM00897">
    <property type="entry name" value="FIST"/>
    <property type="match status" value="1"/>
</dbReference>
<dbReference type="RefSeq" id="WP_110523270.1">
    <property type="nucleotide sequence ID" value="NZ_QKOE01000002.1"/>
</dbReference>
<organism evidence="8 9">
    <name type="scientific">Parazoarcus communis SWub3 = DSM 12120</name>
    <dbReference type="NCBI Taxonomy" id="1121029"/>
    <lineage>
        <taxon>Bacteria</taxon>
        <taxon>Pseudomonadati</taxon>
        <taxon>Pseudomonadota</taxon>
        <taxon>Betaproteobacteria</taxon>
        <taxon>Rhodocyclales</taxon>
        <taxon>Zoogloeaceae</taxon>
        <taxon>Parazoarcus</taxon>
    </lineage>
</organism>
<evidence type="ECO:0000313" key="9">
    <source>
        <dbReference type="Proteomes" id="UP000248259"/>
    </source>
</evidence>
<dbReference type="SMART" id="SM01204">
    <property type="entry name" value="FIST_C"/>
    <property type="match status" value="1"/>
</dbReference>
<evidence type="ECO:0000259" key="6">
    <source>
        <dbReference type="SMART" id="SM00897"/>
    </source>
</evidence>
<dbReference type="EMBL" id="QKOE01000002">
    <property type="protein sequence ID" value="PZA17928.1"/>
    <property type="molecule type" value="Genomic_DNA"/>
</dbReference>
<evidence type="ECO:0000313" key="8">
    <source>
        <dbReference type="EMBL" id="PZA17928.1"/>
    </source>
</evidence>
<evidence type="ECO:0000256" key="2">
    <source>
        <dbReference type="ARBA" id="ARBA00022475"/>
    </source>
</evidence>
<evidence type="ECO:0000259" key="7">
    <source>
        <dbReference type="SMART" id="SM01204"/>
    </source>
</evidence>
<dbReference type="PANTHER" id="PTHR14939:SF5">
    <property type="entry name" value="F-BOX ONLY PROTEIN 22"/>
    <property type="match status" value="1"/>
</dbReference>
<evidence type="ECO:0008006" key="10">
    <source>
        <dbReference type="Google" id="ProtNLM"/>
    </source>
</evidence>
<dbReference type="PANTHER" id="PTHR14939">
    <property type="entry name" value="F-BOX ONLY PROTEIN 22"/>
    <property type="match status" value="1"/>
</dbReference>
<evidence type="ECO:0000256" key="5">
    <source>
        <dbReference type="ARBA" id="ARBA00023136"/>
    </source>
</evidence>
<dbReference type="InterPro" id="IPR019494">
    <property type="entry name" value="FIST_C"/>
</dbReference>
<keyword evidence="5" id="KW-0472">Membrane</keyword>
<protein>
    <recommendedName>
        <fullName evidence="10">Histidine kinase</fullName>
    </recommendedName>
</protein>
<keyword evidence="2" id="KW-1003">Cell membrane</keyword>
<evidence type="ECO:0000256" key="1">
    <source>
        <dbReference type="ARBA" id="ARBA00004651"/>
    </source>
</evidence>
<sequence length="390" mass="41220">MASPSFISAHAAHADWQAALARCFEQLAHAVAKPAMVARHTLGWCYITDPFARSANDILAQLQHRLPDTHWVGTVGQGIAASGTEYFDQPAIVLMLAELPKDAFRLFSGRQPLRPDAFPAHTALVHADATTPDLQDLLPELAERTRSGYLFGGLSSARRSPVQFADAVLTGGLSGVAFDERVGIVSRVTQGCQPIGPTRRITRAENNVVITLDGVPALACVLQDLGLASDLATEDMASALSTTLVGLSAGHDGADSHAASRFGTDTLVRHIVGLDPRARVLAIGDTVQTGSQLAFCRRDPAVALADVSRIAREIQADLGRRDLHVAGAHYVSCVGRGGPHFGSPNAELRAIRAVLGDVPLAGFFAGGEIANDRLYGYTGVLTVFTAAGRR</sequence>
<comment type="subcellular location">
    <subcellularLocation>
        <location evidence="1">Cell membrane</location>
        <topology evidence="1">Multi-pass membrane protein</topology>
    </subcellularLocation>
</comment>
<dbReference type="Pfam" id="PF10442">
    <property type="entry name" value="FIST_C"/>
    <property type="match status" value="1"/>
</dbReference>
<proteinExistence type="predicted"/>
<keyword evidence="3" id="KW-0812">Transmembrane</keyword>